<feature type="transmembrane region" description="Helical" evidence="7">
    <location>
        <begin position="202"/>
        <end position="224"/>
    </location>
</feature>
<keyword evidence="7" id="KW-0812">Transmembrane</keyword>
<evidence type="ECO:0000256" key="7">
    <source>
        <dbReference type="SAM" id="Phobius"/>
    </source>
</evidence>
<sequence length="399" mass="44577">MRITTKLTLIISVLLITLFMALGWNSYQHELRLIQQQGVEKARIIARQIIETRDYLSRAEQGEAAHNFALVPQVAASRIAVRITEGSPYYVRQVSLRNRNPENKPDQYEASELARIAATPVPQESYRVVGSNGKEALRYLLPMTAEKSCLTCHGSFESAPRFVQERFPKGHPSYNYQVGEVIGAISVSVPMRELYRSIDSNLFHGLVIESAILLLLLVFTGWVIHRAILKPVATVAKGIEGVASSGNYTQRIEQPGNDEIGHLVASFNELMAELERRTLQRAESDERYRNFIEIAQSPIITFLPDGKIVIANQKAEQLFGLTKEELLGQSICDFMADPEPLRAGIRDYFQAGSSSLIGTTSLQTVRNVCGKLFEVEMVISVSQTDQEAMFTAILRTTKS</sequence>
<evidence type="ECO:0000256" key="6">
    <source>
        <dbReference type="ARBA" id="ARBA00023012"/>
    </source>
</evidence>
<dbReference type="GO" id="GO:0004673">
    <property type="term" value="F:protein histidine kinase activity"/>
    <property type="evidence" value="ECO:0007669"/>
    <property type="project" value="UniProtKB-EC"/>
</dbReference>
<dbReference type="PANTHER" id="PTHR45436:SF5">
    <property type="entry name" value="SENSOR HISTIDINE KINASE TRCS"/>
    <property type="match status" value="1"/>
</dbReference>
<comment type="catalytic activity">
    <reaction evidence="1">
        <text>ATP + protein L-histidine = ADP + protein N-phospho-L-histidine.</text>
        <dbReference type="EC" id="2.7.13.3"/>
    </reaction>
</comment>
<evidence type="ECO:0000256" key="1">
    <source>
        <dbReference type="ARBA" id="ARBA00000085"/>
    </source>
</evidence>
<evidence type="ECO:0000313" key="10">
    <source>
        <dbReference type="EMBL" id="SJZ98314.1"/>
    </source>
</evidence>
<dbReference type="EC" id="2.7.13.3" evidence="2"/>
<dbReference type="AlphaFoldDB" id="A0A1T4Q3S3"/>
<dbReference type="EMBL" id="FUWR01000012">
    <property type="protein sequence ID" value="SJZ98314.1"/>
    <property type="molecule type" value="Genomic_DNA"/>
</dbReference>
<keyword evidence="3" id="KW-0597">Phosphoprotein</keyword>
<dbReference type="CDD" id="cd00130">
    <property type="entry name" value="PAS"/>
    <property type="match status" value="1"/>
</dbReference>
<accession>A0A1T4Q3S3</accession>
<reference evidence="11" key="1">
    <citation type="submission" date="2017-02" db="EMBL/GenBank/DDBJ databases">
        <authorList>
            <person name="Varghese N."/>
            <person name="Submissions S."/>
        </authorList>
    </citation>
    <scope>NUCLEOTIDE SEQUENCE [LARGE SCALE GENOMIC DNA]</scope>
    <source>
        <strain evidence="11">ATCC BAA-34</strain>
    </source>
</reference>
<evidence type="ECO:0000259" key="9">
    <source>
        <dbReference type="PROSITE" id="PS50885"/>
    </source>
</evidence>
<dbReference type="NCBIfam" id="TIGR00229">
    <property type="entry name" value="sensory_box"/>
    <property type="match status" value="1"/>
</dbReference>
<feature type="domain" description="PAS" evidence="8">
    <location>
        <begin position="284"/>
        <end position="339"/>
    </location>
</feature>
<dbReference type="Gene3D" id="3.30.450.20">
    <property type="entry name" value="PAS domain"/>
    <property type="match status" value="1"/>
</dbReference>
<gene>
    <name evidence="10" type="ORF">SAMN02745119_02214</name>
</gene>
<organism evidence="10 11">
    <name type="scientific">Trichlorobacter thiogenes</name>
    <dbReference type="NCBI Taxonomy" id="115783"/>
    <lineage>
        <taxon>Bacteria</taxon>
        <taxon>Pseudomonadati</taxon>
        <taxon>Thermodesulfobacteriota</taxon>
        <taxon>Desulfuromonadia</taxon>
        <taxon>Geobacterales</taxon>
        <taxon>Geobacteraceae</taxon>
        <taxon>Trichlorobacter</taxon>
    </lineage>
</organism>
<dbReference type="Proteomes" id="UP000190102">
    <property type="component" value="Unassembled WGS sequence"/>
</dbReference>
<dbReference type="SMART" id="SM00304">
    <property type="entry name" value="HAMP"/>
    <property type="match status" value="1"/>
</dbReference>
<keyword evidence="4" id="KW-0808">Transferase</keyword>
<evidence type="ECO:0000256" key="5">
    <source>
        <dbReference type="ARBA" id="ARBA00022777"/>
    </source>
</evidence>
<evidence type="ECO:0000256" key="2">
    <source>
        <dbReference type="ARBA" id="ARBA00012438"/>
    </source>
</evidence>
<dbReference type="OrthoDB" id="9797588at2"/>
<dbReference type="SMART" id="SM00091">
    <property type="entry name" value="PAS"/>
    <property type="match status" value="1"/>
</dbReference>
<dbReference type="RefSeq" id="WP_078790490.1">
    <property type="nucleotide sequence ID" value="NZ_FUWR01000012.1"/>
</dbReference>
<dbReference type="PANTHER" id="PTHR45436">
    <property type="entry name" value="SENSOR HISTIDINE KINASE YKOH"/>
    <property type="match status" value="1"/>
</dbReference>
<dbReference type="SUPFAM" id="SSF55785">
    <property type="entry name" value="PYP-like sensor domain (PAS domain)"/>
    <property type="match status" value="1"/>
</dbReference>
<proteinExistence type="predicted"/>
<name>A0A1T4Q3S3_9BACT</name>
<dbReference type="InterPro" id="IPR035965">
    <property type="entry name" value="PAS-like_dom_sf"/>
</dbReference>
<evidence type="ECO:0000256" key="3">
    <source>
        <dbReference type="ARBA" id="ARBA00022553"/>
    </source>
</evidence>
<dbReference type="Pfam" id="PF00672">
    <property type="entry name" value="HAMP"/>
    <property type="match status" value="1"/>
</dbReference>
<keyword evidence="11" id="KW-1185">Reference proteome</keyword>
<dbReference type="PROSITE" id="PS50885">
    <property type="entry name" value="HAMP"/>
    <property type="match status" value="1"/>
</dbReference>
<dbReference type="InterPro" id="IPR000014">
    <property type="entry name" value="PAS"/>
</dbReference>
<feature type="domain" description="HAMP" evidence="9">
    <location>
        <begin position="226"/>
        <end position="279"/>
    </location>
</feature>
<dbReference type="SUPFAM" id="SSF158472">
    <property type="entry name" value="HAMP domain-like"/>
    <property type="match status" value="1"/>
</dbReference>
<dbReference type="GO" id="GO:0000160">
    <property type="term" value="P:phosphorelay signal transduction system"/>
    <property type="evidence" value="ECO:0007669"/>
    <property type="project" value="UniProtKB-KW"/>
</dbReference>
<dbReference type="GO" id="GO:0006355">
    <property type="term" value="P:regulation of DNA-templated transcription"/>
    <property type="evidence" value="ECO:0007669"/>
    <property type="project" value="InterPro"/>
</dbReference>
<dbReference type="Gene3D" id="3.30.450.290">
    <property type="match status" value="1"/>
</dbReference>
<dbReference type="InterPro" id="IPR003660">
    <property type="entry name" value="HAMP_dom"/>
</dbReference>
<dbReference type="Pfam" id="PF00989">
    <property type="entry name" value="PAS"/>
    <property type="match status" value="1"/>
</dbReference>
<protein>
    <recommendedName>
        <fullName evidence="2">histidine kinase</fullName>
        <ecNumber evidence="2">2.7.13.3</ecNumber>
    </recommendedName>
</protein>
<keyword evidence="7" id="KW-1133">Transmembrane helix</keyword>
<dbReference type="PROSITE" id="PS50112">
    <property type="entry name" value="PAS"/>
    <property type="match status" value="1"/>
</dbReference>
<dbReference type="CDD" id="cd06225">
    <property type="entry name" value="HAMP"/>
    <property type="match status" value="1"/>
</dbReference>
<dbReference type="Pfam" id="PF11845">
    <property type="entry name" value="Tll0287-like"/>
    <property type="match status" value="1"/>
</dbReference>
<dbReference type="InterPro" id="IPR013767">
    <property type="entry name" value="PAS_fold"/>
</dbReference>
<dbReference type="STRING" id="115783.SAMN02745119_02214"/>
<dbReference type="GO" id="GO:0005886">
    <property type="term" value="C:plasma membrane"/>
    <property type="evidence" value="ECO:0007669"/>
    <property type="project" value="TreeGrafter"/>
</dbReference>
<dbReference type="InterPro" id="IPR050428">
    <property type="entry name" value="TCS_sensor_his_kinase"/>
</dbReference>
<keyword evidence="6" id="KW-0902">Two-component regulatory system</keyword>
<keyword evidence="7" id="KW-0472">Membrane</keyword>
<keyword evidence="5" id="KW-0418">Kinase</keyword>
<evidence type="ECO:0000259" key="8">
    <source>
        <dbReference type="PROSITE" id="PS50112"/>
    </source>
</evidence>
<dbReference type="InterPro" id="IPR021796">
    <property type="entry name" value="Tll0287-like_dom"/>
</dbReference>
<dbReference type="Gene3D" id="6.10.340.10">
    <property type="match status" value="1"/>
</dbReference>
<evidence type="ECO:0000256" key="4">
    <source>
        <dbReference type="ARBA" id="ARBA00022679"/>
    </source>
</evidence>
<evidence type="ECO:0000313" key="11">
    <source>
        <dbReference type="Proteomes" id="UP000190102"/>
    </source>
</evidence>